<evidence type="ECO:0000313" key="3">
    <source>
        <dbReference type="Proteomes" id="UP001157126"/>
    </source>
</evidence>
<protein>
    <recommendedName>
        <fullName evidence="4">DUF3710 domain-containing protein</fullName>
    </recommendedName>
</protein>
<proteinExistence type="predicted"/>
<dbReference type="Pfam" id="PF12502">
    <property type="entry name" value="DUF3710"/>
    <property type="match status" value="1"/>
</dbReference>
<accession>A0ABQ6IPE7</accession>
<feature type="compositionally biased region" description="Basic and acidic residues" evidence="1">
    <location>
        <begin position="9"/>
        <end position="19"/>
    </location>
</feature>
<feature type="compositionally biased region" description="Low complexity" evidence="1">
    <location>
        <begin position="22"/>
        <end position="50"/>
    </location>
</feature>
<reference evidence="3" key="1">
    <citation type="journal article" date="2019" name="Int. J. Syst. Evol. Microbiol.">
        <title>The Global Catalogue of Microorganisms (GCM) 10K type strain sequencing project: providing services to taxonomists for standard genome sequencing and annotation.</title>
        <authorList>
            <consortium name="The Broad Institute Genomics Platform"/>
            <consortium name="The Broad Institute Genome Sequencing Center for Infectious Disease"/>
            <person name="Wu L."/>
            <person name="Ma J."/>
        </authorList>
    </citation>
    <scope>NUCLEOTIDE SEQUENCE [LARGE SCALE GENOMIC DNA]</scope>
    <source>
        <strain evidence="3">NBRC 113072</strain>
    </source>
</reference>
<comment type="caution">
    <text evidence="2">The sequence shown here is derived from an EMBL/GenBank/DDBJ whole genome shotgun (WGS) entry which is preliminary data.</text>
</comment>
<evidence type="ECO:0000256" key="1">
    <source>
        <dbReference type="SAM" id="MobiDB-lite"/>
    </source>
</evidence>
<feature type="region of interest" description="Disordered" evidence="1">
    <location>
        <begin position="1"/>
        <end position="61"/>
    </location>
</feature>
<evidence type="ECO:0000313" key="2">
    <source>
        <dbReference type="EMBL" id="GMA39759.1"/>
    </source>
</evidence>
<organism evidence="2 3">
    <name type="scientific">Mobilicoccus caccae</name>
    <dbReference type="NCBI Taxonomy" id="1859295"/>
    <lineage>
        <taxon>Bacteria</taxon>
        <taxon>Bacillati</taxon>
        <taxon>Actinomycetota</taxon>
        <taxon>Actinomycetes</taxon>
        <taxon>Micrococcales</taxon>
        <taxon>Dermatophilaceae</taxon>
        <taxon>Mobilicoccus</taxon>
    </lineage>
</organism>
<dbReference type="RefSeq" id="WP_284303585.1">
    <property type="nucleotide sequence ID" value="NZ_BSUO01000001.1"/>
</dbReference>
<evidence type="ECO:0008006" key="4">
    <source>
        <dbReference type="Google" id="ProtNLM"/>
    </source>
</evidence>
<sequence>MAWFRRGKKSAEDEVDRTPSKAPAGAAPVDDTPDTPTDATTAAADEQAPASDHGPFDASDVSSDEGYLKLGSIWVPAIEGLMLTFEMDQSQSQVTAVQVVRGDSTLQLQAFAAPKSGGLWEEIRAEIAEGIAGQGATATEETGAHGTELVVDVNGGVMRFLGVDGPRWFLRGVVSGRAAVDPDAGAGLRQVFADVVVDRGGDPMGPRELLTLTLPDDSGQPDGSAEEEGRRASDLDPFTRGPEITEIR</sequence>
<dbReference type="Proteomes" id="UP001157126">
    <property type="component" value="Unassembled WGS sequence"/>
</dbReference>
<dbReference type="InterPro" id="IPR022183">
    <property type="entry name" value="DUF3710"/>
</dbReference>
<gene>
    <name evidence="2" type="ORF">GCM10025883_18040</name>
</gene>
<dbReference type="EMBL" id="BSUO01000001">
    <property type="protein sequence ID" value="GMA39759.1"/>
    <property type="molecule type" value="Genomic_DNA"/>
</dbReference>
<name>A0ABQ6IPE7_9MICO</name>
<feature type="region of interest" description="Disordered" evidence="1">
    <location>
        <begin position="204"/>
        <end position="248"/>
    </location>
</feature>
<keyword evidence="3" id="KW-1185">Reference proteome</keyword>